<name>A0A8G2FLM3_ACIRU</name>
<comment type="caution">
    <text evidence="2">The sequence shown here is derived from an EMBL/GenBank/DDBJ whole genome shotgun (WGS) entry which is preliminary data.</text>
</comment>
<gene>
    <name evidence="2" type="ORF">SAMN05421828_1236</name>
</gene>
<dbReference type="OrthoDB" id="3197455at2"/>
<dbReference type="Proteomes" id="UP000186308">
    <property type="component" value="Unassembled WGS sequence"/>
</dbReference>
<dbReference type="AlphaFoldDB" id="A0A8G2FLM3"/>
<evidence type="ECO:0000256" key="1">
    <source>
        <dbReference type="SAM" id="MobiDB-lite"/>
    </source>
</evidence>
<organism evidence="2 3">
    <name type="scientific">Acidiphilium rubrum</name>
    <dbReference type="NCBI Taxonomy" id="526"/>
    <lineage>
        <taxon>Bacteria</taxon>
        <taxon>Pseudomonadati</taxon>
        <taxon>Pseudomonadota</taxon>
        <taxon>Alphaproteobacteria</taxon>
        <taxon>Acetobacterales</taxon>
        <taxon>Acidocellaceae</taxon>
        <taxon>Acidiphilium</taxon>
    </lineage>
</organism>
<keyword evidence="3" id="KW-1185">Reference proteome</keyword>
<dbReference type="EMBL" id="FTNE01000023">
    <property type="protein sequence ID" value="SIR28766.1"/>
    <property type="molecule type" value="Genomic_DNA"/>
</dbReference>
<proteinExistence type="predicted"/>
<evidence type="ECO:0000313" key="3">
    <source>
        <dbReference type="Proteomes" id="UP000186308"/>
    </source>
</evidence>
<sequence>MRRASGLPRIARTPFRAGHILWTDDEVHTPIAGEDRSLGGNLLGYEPHGPTMPLLADLLDRDMFLDLKRLVVRRSEFKCEACGRTNFQRPFDRWEYDKRSKIRTLRRLLCLCKQCHIASLRKFDRPLHPLDPRDAQMRRGRDITYEQLQVYAAEQQRTIEGLAKIKWRSDISILTQRAFAKLPAPNDRLIVNYPDPPVAPPADRIAVRFGARSLNSGYRRFTCLQPDAPAMAEAKRLWPLLKEYTADEISAITGIKLYRLHHVLGSRQVAAYYPDAPKGRLISNYREPDPEADKRAMAKAKKLWPRIDKYLTLEIVEITGINLTRLYNVLGPRRVAAAKLSGGMNGKVIKQRRPKNGVGREPAGRTKT</sequence>
<dbReference type="RefSeq" id="WP_029311982.1">
    <property type="nucleotide sequence ID" value="NZ_FTNE01000023.1"/>
</dbReference>
<protein>
    <submittedName>
        <fullName evidence="2">Uncharacterized protein</fullName>
    </submittedName>
</protein>
<feature type="region of interest" description="Disordered" evidence="1">
    <location>
        <begin position="349"/>
        <end position="368"/>
    </location>
</feature>
<reference evidence="2 3" key="1">
    <citation type="submission" date="2017-01" db="EMBL/GenBank/DDBJ databases">
        <authorList>
            <person name="Varghese N."/>
            <person name="Submissions S."/>
        </authorList>
    </citation>
    <scope>NUCLEOTIDE SEQUENCE [LARGE SCALE GENOMIC DNA]</scope>
    <source>
        <strain evidence="2 3">ATCC 35905</strain>
    </source>
</reference>
<accession>A0A8G2FLM3</accession>
<evidence type="ECO:0000313" key="2">
    <source>
        <dbReference type="EMBL" id="SIR28766.1"/>
    </source>
</evidence>